<dbReference type="EC" id="3.1.1.-" evidence="8"/>
<evidence type="ECO:0000256" key="3">
    <source>
        <dbReference type="ARBA" id="ARBA00022723"/>
    </source>
</evidence>
<evidence type="ECO:0000313" key="10">
    <source>
        <dbReference type="Proteomes" id="UP001444661"/>
    </source>
</evidence>
<dbReference type="PANTHER" id="PTHR33938:SF8">
    <property type="entry name" value="CARBOXYLIC ESTER HYDROLASE"/>
    <property type="match status" value="1"/>
</dbReference>
<evidence type="ECO:0000256" key="4">
    <source>
        <dbReference type="ARBA" id="ARBA00022729"/>
    </source>
</evidence>
<accession>A0ABR1SX04</accession>
<dbReference type="PANTHER" id="PTHR33938">
    <property type="entry name" value="FERULOYL ESTERASE B-RELATED"/>
    <property type="match status" value="1"/>
</dbReference>
<gene>
    <name evidence="9" type="ORF">PG993_007263</name>
</gene>
<evidence type="ECO:0000256" key="6">
    <source>
        <dbReference type="ARBA" id="ARBA00022837"/>
    </source>
</evidence>
<protein>
    <recommendedName>
        <fullName evidence="8">Carboxylic ester hydrolase</fullName>
        <ecNumber evidence="8">3.1.1.-</ecNumber>
    </recommendedName>
</protein>
<dbReference type="Proteomes" id="UP001444661">
    <property type="component" value="Unassembled WGS sequence"/>
</dbReference>
<dbReference type="Gene3D" id="3.40.50.1820">
    <property type="entry name" value="alpha/beta hydrolase"/>
    <property type="match status" value="1"/>
</dbReference>
<comment type="similarity">
    <text evidence="1 8">Belongs to the tannase family.</text>
</comment>
<dbReference type="Pfam" id="PF07519">
    <property type="entry name" value="Tannase"/>
    <property type="match status" value="1"/>
</dbReference>
<evidence type="ECO:0000256" key="7">
    <source>
        <dbReference type="ARBA" id="ARBA00023157"/>
    </source>
</evidence>
<evidence type="ECO:0000256" key="2">
    <source>
        <dbReference type="ARBA" id="ARBA00022487"/>
    </source>
</evidence>
<evidence type="ECO:0000256" key="8">
    <source>
        <dbReference type="RuleBase" id="RU361238"/>
    </source>
</evidence>
<evidence type="ECO:0000313" key="9">
    <source>
        <dbReference type="EMBL" id="KAK8038852.1"/>
    </source>
</evidence>
<keyword evidence="2" id="KW-0719">Serine esterase</keyword>
<keyword evidence="7" id="KW-1015">Disulfide bond</keyword>
<sequence>MDFLLSSLGFGGSGGGLPRLTTCEPESFTFPTLTGAEFLAVEAHVVANYSIPAPPGFDATGKDYPAGTPPQTFCNVTVAHTHPGQHDRIHTYVWLPLPPPDEGSGVQWNGVMLSVGGGGFQTGQWIWSHAVTVSEGYAAVSTDGGHATENFGNPATWALASEGNVDLYALQNFASVSLRDAAVIGKHVTAAFYGKQPDKAYYAGCSTGGRQATMLAQRWPELYDGYLAGAPALYWDSFAIASLYPHAVMAELGYVPPACELNEFSRRALLHCDSLDGVEDGVISETELCAESFDPRKLAGEEFVCEDKAADGKKLKLTEKGAQVAQTVWEGWYETNGKSGERTLIWPGLGHQAAMEGSFNYLSTTCDFKSNPPTIPIFMQWLQYFVHRTHQPVDETTFTVSGLKRALRTSRQWYNSVIGTGDADLSDLRASGAKMLMWHGLADEAIPYLQTRTYYESVVAAAEPHSPKGVDDYLRFFEAPGVAHCGAGGVGFRPQGLVDTLRAWVEEGKAPEVLPATAARVMVANAPPQGDDDHDDDGGSARSMQRVLCKYPKRARYDGKGDIAKAESFRCE</sequence>
<dbReference type="EMBL" id="JAQQWK010000006">
    <property type="protein sequence ID" value="KAK8038852.1"/>
    <property type="molecule type" value="Genomic_DNA"/>
</dbReference>
<keyword evidence="4" id="KW-0732">Signal</keyword>
<name>A0ABR1SX04_9PEZI</name>
<keyword evidence="5 8" id="KW-0378">Hydrolase</keyword>
<dbReference type="InterPro" id="IPR011118">
    <property type="entry name" value="Tannase/feruloyl_esterase"/>
</dbReference>
<keyword evidence="6" id="KW-0106">Calcium</keyword>
<evidence type="ECO:0000256" key="1">
    <source>
        <dbReference type="ARBA" id="ARBA00006249"/>
    </source>
</evidence>
<keyword evidence="10" id="KW-1185">Reference proteome</keyword>
<proteinExistence type="inferred from homology"/>
<keyword evidence="3" id="KW-0479">Metal-binding</keyword>
<comment type="caution">
    <text evidence="9">The sequence shown here is derived from an EMBL/GenBank/DDBJ whole genome shotgun (WGS) entry which is preliminary data.</text>
</comment>
<organism evidence="9 10">
    <name type="scientific">Apiospora rasikravindrae</name>
    <dbReference type="NCBI Taxonomy" id="990691"/>
    <lineage>
        <taxon>Eukaryota</taxon>
        <taxon>Fungi</taxon>
        <taxon>Dikarya</taxon>
        <taxon>Ascomycota</taxon>
        <taxon>Pezizomycotina</taxon>
        <taxon>Sordariomycetes</taxon>
        <taxon>Xylariomycetidae</taxon>
        <taxon>Amphisphaeriales</taxon>
        <taxon>Apiosporaceae</taxon>
        <taxon>Apiospora</taxon>
    </lineage>
</organism>
<dbReference type="SUPFAM" id="SSF53474">
    <property type="entry name" value="alpha/beta-Hydrolases"/>
    <property type="match status" value="1"/>
</dbReference>
<reference evidence="9 10" key="1">
    <citation type="submission" date="2023-01" db="EMBL/GenBank/DDBJ databases">
        <title>Analysis of 21 Apiospora genomes using comparative genomics revels a genus with tremendous synthesis potential of carbohydrate active enzymes and secondary metabolites.</title>
        <authorList>
            <person name="Sorensen T."/>
        </authorList>
    </citation>
    <scope>NUCLEOTIDE SEQUENCE [LARGE SCALE GENOMIC DNA]</scope>
    <source>
        <strain evidence="9 10">CBS 33761</strain>
    </source>
</reference>
<dbReference type="InterPro" id="IPR029058">
    <property type="entry name" value="AB_hydrolase_fold"/>
</dbReference>
<evidence type="ECO:0000256" key="5">
    <source>
        <dbReference type="ARBA" id="ARBA00022801"/>
    </source>
</evidence>